<dbReference type="PANTHER" id="PTHR30532:SF28">
    <property type="entry name" value="PETROBACTIN-BINDING PROTEIN YCLQ"/>
    <property type="match status" value="1"/>
</dbReference>
<evidence type="ECO:0000256" key="2">
    <source>
        <dbReference type="ARBA" id="ARBA00008814"/>
    </source>
</evidence>
<evidence type="ECO:0000313" key="10">
    <source>
        <dbReference type="Proteomes" id="UP000273898"/>
    </source>
</evidence>
<proteinExistence type="inferred from homology"/>
<comment type="caution">
    <text evidence="8">The sequence shown here is derived from an EMBL/GenBank/DDBJ whole genome shotgun (WGS) entry which is preliminary data.</text>
</comment>
<dbReference type="AlphaFoldDB" id="A0A497XRY4"/>
<evidence type="ECO:0000256" key="4">
    <source>
        <dbReference type="ARBA" id="ARBA00022496"/>
    </source>
</evidence>
<gene>
    <name evidence="8" type="ORF">BCL90_4824</name>
    <name evidence="9" type="ORF">E3V97_21875</name>
</gene>
<dbReference type="Gene3D" id="3.40.50.1980">
    <property type="entry name" value="Nitrogenase molybdenum iron protein domain"/>
    <property type="match status" value="2"/>
</dbReference>
<feature type="signal peptide" evidence="6">
    <location>
        <begin position="1"/>
        <end position="27"/>
    </location>
</feature>
<keyword evidence="3" id="KW-0813">Transport</keyword>
<keyword evidence="4" id="KW-0410">Iron transport</keyword>
<reference evidence="9 11" key="2">
    <citation type="submission" date="2019-03" db="EMBL/GenBank/DDBJ databases">
        <authorList>
            <person name="He R.-H."/>
        </authorList>
    </citation>
    <scope>NUCLEOTIDE SEQUENCE [LARGE SCALE GENOMIC DNA]</scope>
    <source>
        <strain evidence="9 11">DSM 19624</strain>
    </source>
</reference>
<feature type="chain" id="PRO_5044605375" evidence="6">
    <location>
        <begin position="28"/>
        <end position="312"/>
    </location>
</feature>
<protein>
    <submittedName>
        <fullName evidence="9">ABC transporter</fullName>
    </submittedName>
    <submittedName>
        <fullName evidence="8">Iron complex transport system substrate-binding protein</fullName>
    </submittedName>
</protein>
<reference evidence="8 10" key="1">
    <citation type="submission" date="2018-10" db="EMBL/GenBank/DDBJ databases">
        <title>Genomic Encyclopedia of Archaeal and Bacterial Type Strains, Phase II (KMG-II): from individual species to whole genera.</title>
        <authorList>
            <person name="Goeker M."/>
        </authorList>
    </citation>
    <scope>NUCLEOTIDE SEQUENCE [LARGE SCALE GENOMIC DNA]</scope>
    <source>
        <strain evidence="8 10">DSM 19624</strain>
    </source>
</reference>
<dbReference type="EMBL" id="SOPX01000005">
    <property type="protein sequence ID" value="TFB28772.1"/>
    <property type="molecule type" value="Genomic_DNA"/>
</dbReference>
<feature type="domain" description="Fe/B12 periplasmic-binding" evidence="7">
    <location>
        <begin position="51"/>
        <end position="312"/>
    </location>
</feature>
<comment type="similarity">
    <text evidence="2">Belongs to the bacterial solute-binding protein 8 family.</text>
</comment>
<evidence type="ECO:0000313" key="8">
    <source>
        <dbReference type="EMBL" id="RLJ71997.1"/>
    </source>
</evidence>
<dbReference type="OrthoDB" id="63946at2"/>
<evidence type="ECO:0000313" key="11">
    <source>
        <dbReference type="Proteomes" id="UP000297429"/>
    </source>
</evidence>
<keyword evidence="4" id="KW-0406">Ion transport</keyword>
<dbReference type="EMBL" id="RCCK01000015">
    <property type="protein sequence ID" value="RLJ71997.1"/>
    <property type="molecule type" value="Genomic_DNA"/>
</dbReference>
<dbReference type="CDD" id="cd01140">
    <property type="entry name" value="FatB"/>
    <property type="match status" value="1"/>
</dbReference>
<dbReference type="Pfam" id="PF01497">
    <property type="entry name" value="Peripla_BP_2"/>
    <property type="match status" value="1"/>
</dbReference>
<dbReference type="GO" id="GO:1901678">
    <property type="term" value="P:iron coordination entity transport"/>
    <property type="evidence" value="ECO:0007669"/>
    <property type="project" value="UniProtKB-ARBA"/>
</dbReference>
<dbReference type="InterPro" id="IPR033870">
    <property type="entry name" value="FatB"/>
</dbReference>
<keyword evidence="11" id="KW-1185">Reference proteome</keyword>
<keyword evidence="5 6" id="KW-0732">Signal</keyword>
<evidence type="ECO:0000256" key="6">
    <source>
        <dbReference type="SAM" id="SignalP"/>
    </source>
</evidence>
<evidence type="ECO:0000256" key="3">
    <source>
        <dbReference type="ARBA" id="ARBA00022448"/>
    </source>
</evidence>
<dbReference type="Proteomes" id="UP000297429">
    <property type="component" value="Unassembled WGS sequence"/>
</dbReference>
<evidence type="ECO:0000259" key="7">
    <source>
        <dbReference type="PROSITE" id="PS50983"/>
    </source>
</evidence>
<dbReference type="InterPro" id="IPR002491">
    <property type="entry name" value="ABC_transptr_periplasmic_BD"/>
</dbReference>
<organism evidence="8 10">
    <name type="scientific">Pedobacter alluvionis</name>
    <dbReference type="NCBI Taxonomy" id="475253"/>
    <lineage>
        <taxon>Bacteria</taxon>
        <taxon>Pseudomonadati</taxon>
        <taxon>Bacteroidota</taxon>
        <taxon>Sphingobacteriia</taxon>
        <taxon>Sphingobacteriales</taxon>
        <taxon>Sphingobacteriaceae</taxon>
        <taxon>Pedobacter</taxon>
    </lineage>
</organism>
<keyword evidence="4" id="KW-0408">Iron</keyword>
<dbReference type="PANTHER" id="PTHR30532">
    <property type="entry name" value="IRON III DICITRATE-BINDING PERIPLASMIC PROTEIN"/>
    <property type="match status" value="1"/>
</dbReference>
<dbReference type="GO" id="GO:0030288">
    <property type="term" value="C:outer membrane-bounded periplasmic space"/>
    <property type="evidence" value="ECO:0007669"/>
    <property type="project" value="TreeGrafter"/>
</dbReference>
<comment type="subcellular location">
    <subcellularLocation>
        <location evidence="1">Cell envelope</location>
    </subcellularLocation>
</comment>
<name>A0A497XRY4_9SPHI</name>
<dbReference type="PROSITE" id="PS50983">
    <property type="entry name" value="FE_B12_PBP"/>
    <property type="match status" value="1"/>
</dbReference>
<accession>A0A497XRY4</accession>
<evidence type="ECO:0000313" key="9">
    <source>
        <dbReference type="EMBL" id="TFB28772.1"/>
    </source>
</evidence>
<dbReference type="InterPro" id="IPR051313">
    <property type="entry name" value="Bact_iron-sidero_bind"/>
</dbReference>
<evidence type="ECO:0000256" key="1">
    <source>
        <dbReference type="ARBA" id="ARBA00004196"/>
    </source>
</evidence>
<sequence>MQQMKKIFRTVTFALLAFFAGGALSMAQTTTEKISIAHSLGTTEVSIKPKRIVVLDFGALETLNDLGEGNNIVGIAKPGLPDYLKQYQSEKYADVGNLMVVDNEKIKALKPDLIISSARLEKAYPDLSKIAPTIYPGFDYEFYWESFKKNQRNYGLIFNKEKQVEKILNTLSQKMEHVRAKAIASGKNTLLIMLFHDGRMVALKNHSYFGFIFDVLGIKQAANIPANAPFGQPLTIEDILKYNPDMIFVIDRGAVVENIPVDKSKLETDLIRQTRAYKNGNFIYLDPVAWYVSGGGTTSVNKMIDEIDAAFK</sequence>
<dbReference type="SUPFAM" id="SSF53807">
    <property type="entry name" value="Helical backbone' metal receptor"/>
    <property type="match status" value="1"/>
</dbReference>
<evidence type="ECO:0000256" key="5">
    <source>
        <dbReference type="ARBA" id="ARBA00022729"/>
    </source>
</evidence>
<dbReference type="Proteomes" id="UP000273898">
    <property type="component" value="Unassembled WGS sequence"/>
</dbReference>